<sequence>MPNTKTGHISWGSWEFDYNVVGFEGLSLLNGTYRGRNVIGKFSMPAIRVKYRVDGGYLDWRRPLSKGAGPYADRLRWKLGGLYGLQQIANRGWQYVGLEDYIRDGVQWMEISIYGRIGAYHLSQQWHISEDGWVLPRLWSKGLTINMDHQHHPYWRLDFDIDGTDHNRVFKRNFGKWSSYTTEVNDNKHFDPRAETAWFVRNEVTLQGAWIFPGPKDGTVDNFSRIDVGIRRFNAEEELHPWRYEKAPWPHDTWNWQFDTGGLLQDNGESVNDTDVVFWYVSHMVHHANEGNDHWGSSGPFIKFALDVPPRLPPPRFGIDIDVLRNQTGNDTKVRGWGFTPGGTVIVTLAGVPKRGQIRNYVSADSSGKFVMQRQFAHTSRNPDDAFGTVDVYGFDVTTGLMAHDFVTSAYWVG</sequence>
<protein>
    <recommendedName>
        <fullName evidence="3">Amine oxidase</fullName>
    </recommendedName>
</protein>
<dbReference type="GO" id="GO:0048038">
    <property type="term" value="F:quinone binding"/>
    <property type="evidence" value="ECO:0007669"/>
    <property type="project" value="InterPro"/>
</dbReference>
<dbReference type="AlphaFoldDB" id="A0A3N0CKB9"/>
<comment type="caution">
    <text evidence="1">The sequence shown here is derived from an EMBL/GenBank/DDBJ whole genome shotgun (WGS) entry which is preliminary data.</text>
</comment>
<proteinExistence type="predicted"/>
<dbReference type="Proteomes" id="UP000273807">
    <property type="component" value="Unassembled WGS sequence"/>
</dbReference>
<dbReference type="GO" id="GO:0005507">
    <property type="term" value="F:copper ion binding"/>
    <property type="evidence" value="ECO:0007669"/>
    <property type="project" value="InterPro"/>
</dbReference>
<evidence type="ECO:0008006" key="3">
    <source>
        <dbReference type="Google" id="ProtNLM"/>
    </source>
</evidence>
<dbReference type="InterPro" id="IPR036460">
    <property type="entry name" value="Cu_amine_oxidase_C_sf"/>
</dbReference>
<keyword evidence="2" id="KW-1185">Reference proteome</keyword>
<dbReference type="GO" id="GO:0008131">
    <property type="term" value="F:primary methylamine oxidase activity"/>
    <property type="evidence" value="ECO:0007669"/>
    <property type="project" value="InterPro"/>
</dbReference>
<dbReference type="EMBL" id="RBED01000001">
    <property type="protein sequence ID" value="RNL63894.1"/>
    <property type="molecule type" value="Genomic_DNA"/>
</dbReference>
<accession>A0A3N0CKB9</accession>
<organism evidence="1 2">
    <name type="scientific">Arthrobacter oryzae</name>
    <dbReference type="NCBI Taxonomy" id="409290"/>
    <lineage>
        <taxon>Bacteria</taxon>
        <taxon>Bacillati</taxon>
        <taxon>Actinomycetota</taxon>
        <taxon>Actinomycetes</taxon>
        <taxon>Micrococcales</taxon>
        <taxon>Micrococcaceae</taxon>
        <taxon>Arthrobacter</taxon>
    </lineage>
</organism>
<dbReference type="OrthoDB" id="9772590at2"/>
<dbReference type="SUPFAM" id="SSF49998">
    <property type="entry name" value="Amine oxidase catalytic domain"/>
    <property type="match status" value="1"/>
</dbReference>
<name>A0A3N0CKB9_9MICC</name>
<evidence type="ECO:0000313" key="2">
    <source>
        <dbReference type="Proteomes" id="UP000273807"/>
    </source>
</evidence>
<evidence type="ECO:0000313" key="1">
    <source>
        <dbReference type="EMBL" id="RNL63894.1"/>
    </source>
</evidence>
<dbReference type="RefSeq" id="WP_123253568.1">
    <property type="nucleotide sequence ID" value="NZ_RBED01000001.1"/>
</dbReference>
<gene>
    <name evidence="1" type="ORF">D7003_00520</name>
</gene>
<reference evidence="1 2" key="1">
    <citation type="submission" date="2018-10" db="EMBL/GenBank/DDBJ databases">
        <title>Genome sequencing of Arthrobacter oryzae TNB02.</title>
        <authorList>
            <person name="Cho Y.-J."/>
            <person name="Cho A."/>
            <person name="Kim O.-S."/>
        </authorList>
    </citation>
    <scope>NUCLEOTIDE SEQUENCE [LARGE SCALE GENOMIC DNA]</scope>
    <source>
        <strain evidence="1 2">TNB02</strain>
    </source>
</reference>
<dbReference type="GO" id="GO:0009308">
    <property type="term" value="P:amine metabolic process"/>
    <property type="evidence" value="ECO:0007669"/>
    <property type="project" value="InterPro"/>
</dbReference>